<name>J3CNA6_9FLAO</name>
<evidence type="ECO:0000313" key="1">
    <source>
        <dbReference type="EMBL" id="EJL75144.1"/>
    </source>
</evidence>
<dbReference type="AlphaFoldDB" id="J3CNA6"/>
<reference evidence="1 2" key="1">
    <citation type="journal article" date="2012" name="J. Bacteriol.">
        <title>Twenty-one genome sequences from Pseudomonas species and 19 genome sequences from diverse bacteria isolated from the rhizosphere and endosphere of Populus deltoides.</title>
        <authorList>
            <person name="Brown S.D."/>
            <person name="Utturkar S.M."/>
            <person name="Klingeman D.M."/>
            <person name="Johnson C.M."/>
            <person name="Martin S.L."/>
            <person name="Land M.L."/>
            <person name="Lu T.Y."/>
            <person name="Schadt C.W."/>
            <person name="Doktycz M.J."/>
            <person name="Pelletier D.A."/>
        </authorList>
    </citation>
    <scope>NUCLEOTIDE SEQUENCE [LARGE SCALE GENOMIC DNA]</scope>
    <source>
        <strain evidence="1 2">CF314</strain>
    </source>
</reference>
<keyword evidence="2" id="KW-1185">Reference proteome</keyword>
<evidence type="ECO:0000313" key="2">
    <source>
        <dbReference type="Proteomes" id="UP000007509"/>
    </source>
</evidence>
<dbReference type="Proteomes" id="UP000007509">
    <property type="component" value="Unassembled WGS sequence"/>
</dbReference>
<organism evidence="1 2">
    <name type="scientific">Chryseobacterium populi</name>
    <dbReference type="NCBI Taxonomy" id="1144316"/>
    <lineage>
        <taxon>Bacteria</taxon>
        <taxon>Pseudomonadati</taxon>
        <taxon>Bacteroidota</taxon>
        <taxon>Flavobacteriia</taxon>
        <taxon>Flavobacteriales</taxon>
        <taxon>Weeksellaceae</taxon>
        <taxon>Chryseobacterium group</taxon>
        <taxon>Chryseobacterium</taxon>
    </lineage>
</organism>
<sequence length="39" mass="4700">MNLLVKLSHDFNVFISLNVQYYIYCNKRKSTPIDVDFLF</sequence>
<dbReference type="EMBL" id="AKJY01000009">
    <property type="protein sequence ID" value="EJL75144.1"/>
    <property type="molecule type" value="Genomic_DNA"/>
</dbReference>
<accession>J3CNA6</accession>
<proteinExistence type="predicted"/>
<protein>
    <submittedName>
        <fullName evidence="1">Uncharacterized protein</fullName>
    </submittedName>
</protein>
<gene>
    <name evidence="1" type="ORF">PMI13_00621</name>
</gene>
<comment type="caution">
    <text evidence="1">The sequence shown here is derived from an EMBL/GenBank/DDBJ whole genome shotgun (WGS) entry which is preliminary data.</text>
</comment>